<dbReference type="Proteomes" id="UP000233551">
    <property type="component" value="Unassembled WGS sequence"/>
</dbReference>
<dbReference type="STRING" id="22663.A0A2I0KCZ5"/>
<gene>
    <name evidence="1" type="ORF">CRG98_013199</name>
</gene>
<protein>
    <submittedName>
        <fullName evidence="1">Uncharacterized protein</fullName>
    </submittedName>
</protein>
<keyword evidence="2" id="KW-1185">Reference proteome</keyword>
<reference evidence="1 2" key="1">
    <citation type="submission" date="2017-11" db="EMBL/GenBank/DDBJ databases">
        <title>De-novo sequencing of pomegranate (Punica granatum L.) genome.</title>
        <authorList>
            <person name="Akparov Z."/>
            <person name="Amiraslanov A."/>
            <person name="Hajiyeva S."/>
            <person name="Abbasov M."/>
            <person name="Kaur K."/>
            <person name="Hamwieh A."/>
            <person name="Solovyev V."/>
            <person name="Salamov A."/>
            <person name="Braich B."/>
            <person name="Kosarev P."/>
            <person name="Mahmoud A."/>
            <person name="Hajiyev E."/>
            <person name="Babayeva S."/>
            <person name="Izzatullayeva V."/>
            <person name="Mammadov A."/>
            <person name="Mammadov A."/>
            <person name="Sharifova S."/>
            <person name="Ojaghi J."/>
            <person name="Eynullazada K."/>
            <person name="Bayramov B."/>
            <person name="Abdulazimova A."/>
            <person name="Shahmuradov I."/>
        </authorList>
    </citation>
    <scope>NUCLEOTIDE SEQUENCE [LARGE SCALE GENOMIC DNA]</scope>
    <source>
        <strain evidence="2">cv. AG2017</strain>
        <tissue evidence="1">Leaf</tissue>
    </source>
</reference>
<dbReference type="AlphaFoldDB" id="A0A2I0KCZ5"/>
<organism evidence="1 2">
    <name type="scientific">Punica granatum</name>
    <name type="common">Pomegranate</name>
    <dbReference type="NCBI Taxonomy" id="22663"/>
    <lineage>
        <taxon>Eukaryota</taxon>
        <taxon>Viridiplantae</taxon>
        <taxon>Streptophyta</taxon>
        <taxon>Embryophyta</taxon>
        <taxon>Tracheophyta</taxon>
        <taxon>Spermatophyta</taxon>
        <taxon>Magnoliopsida</taxon>
        <taxon>eudicotyledons</taxon>
        <taxon>Gunneridae</taxon>
        <taxon>Pentapetalae</taxon>
        <taxon>rosids</taxon>
        <taxon>malvids</taxon>
        <taxon>Myrtales</taxon>
        <taxon>Lythraceae</taxon>
        <taxon>Punica</taxon>
    </lineage>
</organism>
<dbReference type="PANTHER" id="PTHR37736">
    <property type="entry name" value="GLYCINE-RICH PROTEIN"/>
    <property type="match status" value="1"/>
</dbReference>
<evidence type="ECO:0000313" key="2">
    <source>
        <dbReference type="Proteomes" id="UP000233551"/>
    </source>
</evidence>
<accession>A0A2I0KCZ5</accession>
<evidence type="ECO:0000313" key="1">
    <source>
        <dbReference type="EMBL" id="PKI66397.1"/>
    </source>
</evidence>
<comment type="caution">
    <text evidence="1">The sequence shown here is derived from an EMBL/GenBank/DDBJ whole genome shotgun (WGS) entry which is preliminary data.</text>
</comment>
<dbReference type="PANTHER" id="PTHR37736:SF1">
    <property type="entry name" value="GLYCINE-RICH PROTEIN"/>
    <property type="match status" value="1"/>
</dbReference>
<sequence>MPHLQLEFLGYVVVGRGDKVPDIMLESVNYRGPNGDCGGRSSERKKMETIWVGAMGWRLPFVIASIDELEKLPPPSQLSIALQEELNLAIQRYQVSPLSEEFAPAPSKDSDLKDLLNLLYFGALFDVKSQNNFTTTMLMRTHERGCCLTYDYVTNDAIDLLGEKDLDMISSLGNLLISRPVILPYFQYKLHGPYHNGYVLTGSGYTRYPCTLLDWLAPAAPRPSTVFRIYCYRFSTPSSRLWHLPPPPFENWAGSGLVVGSWFDQL</sequence>
<proteinExistence type="predicted"/>
<name>A0A2I0KCZ5_PUNGR</name>
<dbReference type="EMBL" id="PGOL01000675">
    <property type="protein sequence ID" value="PKI66397.1"/>
    <property type="molecule type" value="Genomic_DNA"/>
</dbReference>